<dbReference type="OrthoDB" id="201415at2157"/>
<dbReference type="EMBL" id="OBEJ01000003">
    <property type="protein sequence ID" value="SNZ14828.1"/>
    <property type="molecule type" value="Genomic_DNA"/>
</dbReference>
<keyword evidence="1" id="KW-0472">Membrane</keyword>
<evidence type="ECO:0000313" key="2">
    <source>
        <dbReference type="EMBL" id="SNZ14828.1"/>
    </source>
</evidence>
<keyword evidence="1" id="KW-0812">Transmembrane</keyword>
<feature type="transmembrane region" description="Helical" evidence="1">
    <location>
        <begin position="59"/>
        <end position="78"/>
    </location>
</feature>
<dbReference type="AlphaFoldDB" id="A0A285P065"/>
<evidence type="ECO:0000313" key="3">
    <source>
        <dbReference type="Proteomes" id="UP000219453"/>
    </source>
</evidence>
<keyword evidence="1" id="KW-1133">Transmembrane helix</keyword>
<gene>
    <name evidence="2" type="ORF">SAMN06269185_2269</name>
</gene>
<keyword evidence="3" id="KW-1185">Reference proteome</keyword>
<accession>A0A285P065</accession>
<sequence>MAHISGRYGDLDYPKLAKYGFLTGAVLFLGGALGEATLASGLVGEAPGWLDTLLVDAEILGVLCGLLAPLIFGIVMPLTE</sequence>
<organism evidence="2 3">
    <name type="scientific">Natronoarchaeum philippinense</name>
    <dbReference type="NCBI Taxonomy" id="558529"/>
    <lineage>
        <taxon>Archaea</taxon>
        <taxon>Methanobacteriati</taxon>
        <taxon>Methanobacteriota</taxon>
        <taxon>Stenosarchaea group</taxon>
        <taxon>Halobacteria</taxon>
        <taxon>Halobacteriales</taxon>
        <taxon>Natronoarchaeaceae</taxon>
    </lineage>
</organism>
<reference evidence="2 3" key="1">
    <citation type="submission" date="2017-09" db="EMBL/GenBank/DDBJ databases">
        <authorList>
            <person name="Ehlers B."/>
            <person name="Leendertz F.H."/>
        </authorList>
    </citation>
    <scope>NUCLEOTIDE SEQUENCE [LARGE SCALE GENOMIC DNA]</scope>
    <source>
        <strain evidence="2 3">DSM 27208</strain>
    </source>
</reference>
<name>A0A285P065_NATPI</name>
<dbReference type="Pfam" id="PF25259">
    <property type="entry name" value="DUF7860"/>
    <property type="match status" value="1"/>
</dbReference>
<proteinExistence type="predicted"/>
<protein>
    <submittedName>
        <fullName evidence="2">Uncharacterized protein</fullName>
    </submittedName>
</protein>
<feature type="transmembrane region" description="Helical" evidence="1">
    <location>
        <begin position="21"/>
        <end position="39"/>
    </location>
</feature>
<evidence type="ECO:0000256" key="1">
    <source>
        <dbReference type="SAM" id="Phobius"/>
    </source>
</evidence>
<dbReference type="InterPro" id="IPR057182">
    <property type="entry name" value="DUF7860"/>
</dbReference>
<dbReference type="Proteomes" id="UP000219453">
    <property type="component" value="Unassembled WGS sequence"/>
</dbReference>
<dbReference type="RefSeq" id="WP_097009204.1">
    <property type="nucleotide sequence ID" value="NZ_OBEJ01000003.1"/>
</dbReference>